<dbReference type="InterPro" id="IPR001303">
    <property type="entry name" value="Aldolase_II/adducin_N"/>
</dbReference>
<dbReference type="EC" id="4.1.2.17" evidence="4"/>
<evidence type="ECO:0000259" key="3">
    <source>
        <dbReference type="SMART" id="SM01007"/>
    </source>
</evidence>
<dbReference type="Gene3D" id="3.40.225.10">
    <property type="entry name" value="Class II aldolase/adducin N-terminal domain"/>
    <property type="match status" value="1"/>
</dbReference>
<name>A0A090FUP4_MESPL</name>
<proteinExistence type="predicted"/>
<dbReference type="AlphaFoldDB" id="A0A090FUP4"/>
<dbReference type="Pfam" id="PF00596">
    <property type="entry name" value="Aldolase_II"/>
    <property type="match status" value="1"/>
</dbReference>
<organism evidence="4 5">
    <name type="scientific">Mesorhizobium plurifarium</name>
    <dbReference type="NCBI Taxonomy" id="69974"/>
    <lineage>
        <taxon>Bacteria</taxon>
        <taxon>Pseudomonadati</taxon>
        <taxon>Pseudomonadota</taxon>
        <taxon>Alphaproteobacteria</taxon>
        <taxon>Hyphomicrobiales</taxon>
        <taxon>Phyllobacteriaceae</taxon>
        <taxon>Mesorhizobium</taxon>
    </lineage>
</organism>
<dbReference type="GO" id="GO:0008738">
    <property type="term" value="F:L-fuculose-phosphate aldolase activity"/>
    <property type="evidence" value="ECO:0007669"/>
    <property type="project" value="UniProtKB-EC"/>
</dbReference>
<evidence type="ECO:0000256" key="1">
    <source>
        <dbReference type="ARBA" id="ARBA00022723"/>
    </source>
</evidence>
<dbReference type="PANTHER" id="PTHR22789:SF0">
    <property type="entry name" value="3-OXO-TETRONATE 4-PHOSPHATE DECARBOXYLASE-RELATED"/>
    <property type="match status" value="1"/>
</dbReference>
<dbReference type="SUPFAM" id="SSF53639">
    <property type="entry name" value="AraD/HMP-PK domain-like"/>
    <property type="match status" value="1"/>
</dbReference>
<protein>
    <submittedName>
        <fullName evidence="4">L-fuculose-1-phosphate aldolase</fullName>
        <ecNumber evidence="4">4.1.2.17</ecNumber>
    </submittedName>
</protein>
<dbReference type="PANTHER" id="PTHR22789">
    <property type="entry name" value="FUCULOSE PHOSPHATE ALDOLASE"/>
    <property type="match status" value="1"/>
</dbReference>
<evidence type="ECO:0000313" key="4">
    <source>
        <dbReference type="EMBL" id="CDX45408.1"/>
    </source>
</evidence>
<dbReference type="EMBL" id="CCNB01000044">
    <property type="protein sequence ID" value="CDX45408.1"/>
    <property type="molecule type" value="Genomic_DNA"/>
</dbReference>
<keyword evidence="1" id="KW-0479">Metal-binding</keyword>
<evidence type="ECO:0000313" key="5">
    <source>
        <dbReference type="Proteomes" id="UP000046373"/>
    </source>
</evidence>
<keyword evidence="2 4" id="KW-0456">Lyase</keyword>
<dbReference type="GO" id="GO:0019323">
    <property type="term" value="P:pentose catabolic process"/>
    <property type="evidence" value="ECO:0007669"/>
    <property type="project" value="TreeGrafter"/>
</dbReference>
<evidence type="ECO:0000256" key="2">
    <source>
        <dbReference type="ARBA" id="ARBA00023239"/>
    </source>
</evidence>
<feature type="domain" description="Class II aldolase/adducin N-terminal" evidence="3">
    <location>
        <begin position="16"/>
        <end position="191"/>
    </location>
</feature>
<dbReference type="SMART" id="SM01007">
    <property type="entry name" value="Aldolase_II"/>
    <property type="match status" value="1"/>
</dbReference>
<dbReference type="Proteomes" id="UP000046373">
    <property type="component" value="Unassembled WGS sequence"/>
</dbReference>
<accession>A0A090FUP4</accession>
<dbReference type="InterPro" id="IPR036409">
    <property type="entry name" value="Aldolase_II/adducin_N_sf"/>
</dbReference>
<gene>
    <name evidence="4" type="primary">fucA</name>
    <name evidence="4" type="ORF">MPLDJ20_70162</name>
</gene>
<dbReference type="InterPro" id="IPR050197">
    <property type="entry name" value="Aldolase_class_II_sugar_metab"/>
</dbReference>
<reference evidence="4 5" key="1">
    <citation type="submission" date="2014-08" db="EMBL/GenBank/DDBJ databases">
        <authorList>
            <person name="Moulin Lionel"/>
        </authorList>
    </citation>
    <scope>NUCLEOTIDE SEQUENCE [LARGE SCALE GENOMIC DNA]</scope>
</reference>
<dbReference type="GeneID" id="31893385"/>
<dbReference type="GO" id="GO:0046872">
    <property type="term" value="F:metal ion binding"/>
    <property type="evidence" value="ECO:0007669"/>
    <property type="project" value="UniProtKB-KW"/>
</dbReference>
<dbReference type="GO" id="GO:0005829">
    <property type="term" value="C:cytosol"/>
    <property type="evidence" value="ECO:0007669"/>
    <property type="project" value="TreeGrafter"/>
</dbReference>
<sequence length="223" mass="24054">MAANDEGAMKDQSMRRSLVDATRSIASKGLNSGTSGNISLRLGEGGMLITPTGISPEKLDAAAMVEMTLEGRWDGDFRPSSEWNMHAAIYRAFPQAQAVVHAHPDHCVALSCLRQGLPAFHYMIASFGGDDVPCSDYAPFATTDLAGAVVRTLAERNACLIANHGMIAYGPDLATALARTEKLETLARQYMIASMMGRPVMLTADELSVVKDRYKTYGQQRPA</sequence>